<dbReference type="EMBL" id="LFRF01000012">
    <property type="protein sequence ID" value="KND90599.1"/>
    <property type="molecule type" value="Genomic_DNA"/>
</dbReference>
<dbReference type="AlphaFoldDB" id="A0A0L0N9C4"/>
<proteinExistence type="predicted"/>
<name>A0A0L0N9C4_TOLOC</name>
<evidence type="ECO:0000313" key="1">
    <source>
        <dbReference type="EMBL" id="KND90599.1"/>
    </source>
</evidence>
<sequence length="78" mass="8069">MRAQLVGPVSSFKTLHRHRSGGAPHVAAGSPVLAECFGAERPGCDVGALNPSASACNFRGFCWLGFAMEAVGMCTTCI</sequence>
<dbReference type="Proteomes" id="UP000036947">
    <property type="component" value="Unassembled WGS sequence"/>
</dbReference>
<comment type="caution">
    <text evidence="1">The sequence shown here is derived from an EMBL/GenBank/DDBJ whole genome shotgun (WGS) entry which is preliminary data.</text>
</comment>
<keyword evidence="2" id="KW-1185">Reference proteome</keyword>
<protein>
    <submittedName>
        <fullName evidence="1">Uncharacterized protein</fullName>
    </submittedName>
</protein>
<organism evidence="1 2">
    <name type="scientific">Tolypocladium ophioglossoides (strain CBS 100239)</name>
    <name type="common">Snaketongue truffleclub</name>
    <name type="synonym">Elaphocordyceps ophioglossoides</name>
    <dbReference type="NCBI Taxonomy" id="1163406"/>
    <lineage>
        <taxon>Eukaryota</taxon>
        <taxon>Fungi</taxon>
        <taxon>Dikarya</taxon>
        <taxon>Ascomycota</taxon>
        <taxon>Pezizomycotina</taxon>
        <taxon>Sordariomycetes</taxon>
        <taxon>Hypocreomycetidae</taxon>
        <taxon>Hypocreales</taxon>
        <taxon>Ophiocordycipitaceae</taxon>
        <taxon>Tolypocladium</taxon>
    </lineage>
</organism>
<accession>A0A0L0N9C4</accession>
<evidence type="ECO:0000313" key="2">
    <source>
        <dbReference type="Proteomes" id="UP000036947"/>
    </source>
</evidence>
<reference evidence="1 2" key="1">
    <citation type="journal article" date="2015" name="BMC Genomics">
        <title>The genome of the truffle-parasite Tolypocladium ophioglossoides and the evolution of antifungal peptaibiotics.</title>
        <authorList>
            <person name="Quandt C.A."/>
            <person name="Bushley K.E."/>
            <person name="Spatafora J.W."/>
        </authorList>
    </citation>
    <scope>NUCLEOTIDE SEQUENCE [LARGE SCALE GENOMIC DNA]</scope>
    <source>
        <strain evidence="1 2">CBS 100239</strain>
    </source>
</reference>
<gene>
    <name evidence="1" type="ORF">TOPH_04840</name>
</gene>